<dbReference type="Pfam" id="PF00293">
    <property type="entry name" value="NUDIX"/>
    <property type="match status" value="1"/>
</dbReference>
<keyword evidence="5" id="KW-1185">Reference proteome</keyword>
<sequence>MNETETTTGHEAEPETIRYTGDAVVVRPDESGTALEVLMVERLWDPYAGALALPGGHIDKGETSREGTARELAEEAGLRVDAEELELLGVYDAPGRDPRGRYVSVAYLVRVSAGTEAVAGDDAKTVHWVPLADLPERIAFDHAAILADARTHLAETARTATR</sequence>
<evidence type="ECO:0000259" key="3">
    <source>
        <dbReference type="PROSITE" id="PS51462"/>
    </source>
</evidence>
<name>A0A3N4R0E6_9ACTN</name>
<dbReference type="Proteomes" id="UP000266906">
    <property type="component" value="Unassembled WGS sequence"/>
</dbReference>
<feature type="domain" description="Nudix hydrolase" evidence="3">
    <location>
        <begin position="16"/>
        <end position="151"/>
    </location>
</feature>
<dbReference type="EMBL" id="RKQG01000006">
    <property type="protein sequence ID" value="RPE26592.1"/>
    <property type="molecule type" value="Genomic_DNA"/>
</dbReference>
<dbReference type="RefSeq" id="WP_123821766.1">
    <property type="nucleotide sequence ID" value="NZ_RKQG01000006.1"/>
</dbReference>
<dbReference type="PRINTS" id="PR00502">
    <property type="entry name" value="NUDIXFAMILY"/>
</dbReference>
<comment type="caution">
    <text evidence="4">The sequence shown here is derived from an EMBL/GenBank/DDBJ whole genome shotgun (WGS) entry which is preliminary data.</text>
</comment>
<evidence type="ECO:0000313" key="5">
    <source>
        <dbReference type="Proteomes" id="UP000266906"/>
    </source>
</evidence>
<dbReference type="CDD" id="cd18873">
    <property type="entry name" value="NUDIX_NadM_like"/>
    <property type="match status" value="1"/>
</dbReference>
<dbReference type="Gene3D" id="3.90.79.10">
    <property type="entry name" value="Nucleoside Triphosphate Pyrophosphohydrolase"/>
    <property type="match status" value="1"/>
</dbReference>
<dbReference type="SUPFAM" id="SSF55811">
    <property type="entry name" value="Nudix"/>
    <property type="match status" value="1"/>
</dbReference>
<comment type="similarity">
    <text evidence="1">Belongs to the Nudix hydrolase family.</text>
</comment>
<dbReference type="PANTHER" id="PTHR43736:SF1">
    <property type="entry name" value="DIHYDRONEOPTERIN TRIPHOSPHATE DIPHOSPHATASE"/>
    <property type="match status" value="1"/>
</dbReference>
<keyword evidence="2" id="KW-0378">Hydrolase</keyword>
<dbReference type="PANTHER" id="PTHR43736">
    <property type="entry name" value="ADP-RIBOSE PYROPHOSPHATASE"/>
    <property type="match status" value="1"/>
</dbReference>
<dbReference type="InterPro" id="IPR020476">
    <property type="entry name" value="Nudix_hydrolase"/>
</dbReference>
<dbReference type="InterPro" id="IPR000086">
    <property type="entry name" value="NUDIX_hydrolase_dom"/>
</dbReference>
<evidence type="ECO:0000256" key="2">
    <source>
        <dbReference type="ARBA" id="ARBA00022801"/>
    </source>
</evidence>
<gene>
    <name evidence="4" type="ORF">EDD38_7653</name>
</gene>
<dbReference type="PROSITE" id="PS51462">
    <property type="entry name" value="NUDIX"/>
    <property type="match status" value="1"/>
</dbReference>
<dbReference type="AlphaFoldDB" id="A0A3N4R0E6"/>
<organism evidence="4 5">
    <name type="scientific">Kitasatospora cineracea</name>
    <dbReference type="NCBI Taxonomy" id="88074"/>
    <lineage>
        <taxon>Bacteria</taxon>
        <taxon>Bacillati</taxon>
        <taxon>Actinomycetota</taxon>
        <taxon>Actinomycetes</taxon>
        <taxon>Kitasatosporales</taxon>
        <taxon>Streptomycetaceae</taxon>
        <taxon>Kitasatospora</taxon>
    </lineage>
</organism>
<dbReference type="InterPro" id="IPR015797">
    <property type="entry name" value="NUDIX_hydrolase-like_dom_sf"/>
</dbReference>
<accession>A0A3N4R0E6</accession>
<dbReference type="GO" id="GO:0016787">
    <property type="term" value="F:hydrolase activity"/>
    <property type="evidence" value="ECO:0007669"/>
    <property type="project" value="UniProtKB-KW"/>
</dbReference>
<reference evidence="4 5" key="1">
    <citation type="submission" date="2018-11" db="EMBL/GenBank/DDBJ databases">
        <title>Sequencing the genomes of 1000 actinobacteria strains.</title>
        <authorList>
            <person name="Klenk H.-P."/>
        </authorList>
    </citation>
    <scope>NUCLEOTIDE SEQUENCE [LARGE SCALE GENOMIC DNA]</scope>
    <source>
        <strain evidence="4 5">DSM 44781</strain>
    </source>
</reference>
<evidence type="ECO:0000256" key="1">
    <source>
        <dbReference type="ARBA" id="ARBA00005582"/>
    </source>
</evidence>
<evidence type="ECO:0000313" key="4">
    <source>
        <dbReference type="EMBL" id="RPE26592.1"/>
    </source>
</evidence>
<protein>
    <submittedName>
        <fullName evidence="4">8-oxo-dGTP diphosphatase</fullName>
    </submittedName>
</protein>
<proteinExistence type="inferred from homology"/>